<dbReference type="PROSITE" id="PS50835">
    <property type="entry name" value="IG_LIKE"/>
    <property type="match status" value="3"/>
</dbReference>
<accession>A0A096MFJ5</accession>
<dbReference type="PANTHER" id="PTHR11738:SF186">
    <property type="entry name" value="OSTEOCLAST-ASSOCIATED IMMUNOGLOBULIN-LIKE RECEPTOR"/>
    <property type="match status" value="1"/>
</dbReference>
<feature type="transmembrane region" description="Helical" evidence="2">
    <location>
        <begin position="302"/>
        <end position="326"/>
    </location>
</feature>
<dbReference type="InterPro" id="IPR013783">
    <property type="entry name" value="Ig-like_fold"/>
</dbReference>
<dbReference type="AlphaFoldDB" id="A0A096MFJ5"/>
<evidence type="ECO:0000259" key="3">
    <source>
        <dbReference type="PROSITE" id="PS50835"/>
    </source>
</evidence>
<keyword evidence="2" id="KW-0812">Transmembrane</keyword>
<reference evidence="4" key="2">
    <citation type="submission" date="2025-08" db="UniProtKB">
        <authorList>
            <consortium name="Ensembl"/>
        </authorList>
    </citation>
    <scope>IDENTIFICATION</scope>
</reference>
<evidence type="ECO:0000313" key="5">
    <source>
        <dbReference type="Proteomes" id="UP000028760"/>
    </source>
</evidence>
<organism evidence="4 5">
    <name type="scientific">Poecilia formosa</name>
    <name type="common">Amazon molly</name>
    <name type="synonym">Limia formosa</name>
    <dbReference type="NCBI Taxonomy" id="48698"/>
    <lineage>
        <taxon>Eukaryota</taxon>
        <taxon>Metazoa</taxon>
        <taxon>Chordata</taxon>
        <taxon>Craniata</taxon>
        <taxon>Vertebrata</taxon>
        <taxon>Euteleostomi</taxon>
        <taxon>Actinopterygii</taxon>
        <taxon>Neopterygii</taxon>
        <taxon>Teleostei</taxon>
        <taxon>Neoteleostei</taxon>
        <taxon>Acanthomorphata</taxon>
        <taxon>Ovalentaria</taxon>
        <taxon>Atherinomorphae</taxon>
        <taxon>Cyprinodontiformes</taxon>
        <taxon>Poeciliidae</taxon>
        <taxon>Poeciliinae</taxon>
        <taxon>Poecilia</taxon>
    </lineage>
</organism>
<dbReference type="InterPro" id="IPR003599">
    <property type="entry name" value="Ig_sub"/>
</dbReference>
<evidence type="ECO:0000256" key="1">
    <source>
        <dbReference type="ARBA" id="ARBA00023157"/>
    </source>
</evidence>
<protein>
    <recommendedName>
        <fullName evidence="3">Ig-like domain-containing protein</fullName>
    </recommendedName>
</protein>
<dbReference type="GO" id="GO:0002764">
    <property type="term" value="P:immune response-regulating signaling pathway"/>
    <property type="evidence" value="ECO:0007669"/>
    <property type="project" value="TreeGrafter"/>
</dbReference>
<dbReference type="Proteomes" id="UP000028760">
    <property type="component" value="Unassembled WGS sequence"/>
</dbReference>
<feature type="domain" description="Ig-like" evidence="3">
    <location>
        <begin position="204"/>
        <end position="280"/>
    </location>
</feature>
<dbReference type="SMART" id="SM00409">
    <property type="entry name" value="IG"/>
    <property type="match status" value="3"/>
</dbReference>
<dbReference type="SUPFAM" id="SSF48726">
    <property type="entry name" value="Immunoglobulin"/>
    <property type="match status" value="3"/>
</dbReference>
<keyword evidence="5" id="KW-1185">Reference proteome</keyword>
<evidence type="ECO:0000256" key="2">
    <source>
        <dbReference type="SAM" id="Phobius"/>
    </source>
</evidence>
<sequence length="355" mass="38717">NTVSILVKLNKPAAKLTASDTIIPAGGSVTLTCSVSGSDGWKFDLLRRESVDHTGQFIRNNDPNGVFIITVEGVYSCRGGRGDPVFYTETSNKVTIWKTGESSVNKPAAKLTASDTIIPAGGSVTLTCSVSGSDGWKFDLLRRQSVDHKDQFIRTNEPDGVFIISDEGVYSCRGGRGDPVFYTETSIKVIINEIGEFSFCQLVPVLSVSPSWLNPGASVTLSCEGLEHQPAGWRFFWYKAVPDPSLPGTSGTEQNFTINGPTHTAGFVCRAGRGEPVNYTDYSEPKFIWSAVTVSSPVSSSFLVMLIVGIVLIILMILMILLVLLWRCRRSKDKHTDKNVLTKPKKRTIKKVVDS</sequence>
<dbReference type="PANTHER" id="PTHR11738">
    <property type="entry name" value="MHC CLASS I NK CELL RECEPTOR"/>
    <property type="match status" value="1"/>
</dbReference>
<dbReference type="InterPro" id="IPR007110">
    <property type="entry name" value="Ig-like_dom"/>
</dbReference>
<feature type="domain" description="Ig-like" evidence="3">
    <location>
        <begin position="12"/>
        <end position="95"/>
    </location>
</feature>
<reference evidence="4" key="3">
    <citation type="submission" date="2025-09" db="UniProtKB">
        <authorList>
            <consortium name="Ensembl"/>
        </authorList>
    </citation>
    <scope>IDENTIFICATION</scope>
</reference>
<proteinExistence type="predicted"/>
<dbReference type="Ensembl" id="ENSPFOT00000031226.1">
    <property type="protein sequence ID" value="ENSPFOP00000030186.1"/>
    <property type="gene ID" value="ENSPFOG00000022846.1"/>
</dbReference>
<dbReference type="InterPro" id="IPR050412">
    <property type="entry name" value="Ig-like_Receptors_ImmuneReg"/>
</dbReference>
<dbReference type="Gene3D" id="2.60.40.10">
    <property type="entry name" value="Immunoglobulins"/>
    <property type="match status" value="3"/>
</dbReference>
<keyword evidence="1" id="KW-1015">Disulfide bond</keyword>
<keyword evidence="2" id="KW-1133">Transmembrane helix</keyword>
<keyword evidence="2" id="KW-0472">Membrane</keyword>
<dbReference type="EMBL" id="AYCK01026292">
    <property type="status" value="NOT_ANNOTATED_CDS"/>
    <property type="molecule type" value="Genomic_DNA"/>
</dbReference>
<dbReference type="EMBL" id="AYCK01026293">
    <property type="status" value="NOT_ANNOTATED_CDS"/>
    <property type="molecule type" value="Genomic_DNA"/>
</dbReference>
<dbReference type="EMBL" id="AYCK01026294">
    <property type="status" value="NOT_ANNOTATED_CDS"/>
    <property type="molecule type" value="Genomic_DNA"/>
</dbReference>
<feature type="domain" description="Ig-like" evidence="3">
    <location>
        <begin position="107"/>
        <end position="188"/>
    </location>
</feature>
<dbReference type="InterPro" id="IPR036179">
    <property type="entry name" value="Ig-like_dom_sf"/>
</dbReference>
<dbReference type="GeneTree" id="ENSGT00940000163711"/>
<name>A0A096MFJ5_POEFO</name>
<evidence type="ECO:0000313" key="4">
    <source>
        <dbReference type="Ensembl" id="ENSPFOP00000030186.1"/>
    </source>
</evidence>
<reference evidence="5" key="1">
    <citation type="submission" date="2013-10" db="EMBL/GenBank/DDBJ databases">
        <authorList>
            <person name="Schartl M."/>
            <person name="Warren W."/>
        </authorList>
    </citation>
    <scope>NUCLEOTIDE SEQUENCE [LARGE SCALE GENOMIC DNA]</scope>
    <source>
        <strain evidence="5">female</strain>
    </source>
</reference>